<evidence type="ECO:0000256" key="2">
    <source>
        <dbReference type="ARBA" id="ARBA00004496"/>
    </source>
</evidence>
<gene>
    <name evidence="17" type="primary">SKP2</name>
</gene>
<dbReference type="SMART" id="SM00256">
    <property type="entry name" value="FBOX"/>
    <property type="match status" value="1"/>
</dbReference>
<evidence type="ECO:0000256" key="10">
    <source>
        <dbReference type="ARBA" id="ARBA00022990"/>
    </source>
</evidence>
<dbReference type="FunFam" id="3.80.10.10:FF:000105">
    <property type="entry name" value="S-phase kinase-associated protein 2"/>
    <property type="match status" value="1"/>
</dbReference>
<dbReference type="PANTHER" id="PTHR46976">
    <property type="entry name" value="PROTEIN ARABIDILLO 1"/>
    <property type="match status" value="1"/>
</dbReference>
<evidence type="ECO:0000256" key="9">
    <source>
        <dbReference type="ARBA" id="ARBA00022843"/>
    </source>
</evidence>
<keyword evidence="5" id="KW-0597">Phosphoprotein</keyword>
<dbReference type="InterPro" id="IPR032675">
    <property type="entry name" value="LRR_dom_sf"/>
</dbReference>
<dbReference type="AlphaFoldDB" id="A0A668UVR3"/>
<dbReference type="GO" id="GO:0019005">
    <property type="term" value="C:SCF ubiquitin ligase complex"/>
    <property type="evidence" value="ECO:0007669"/>
    <property type="project" value="UniProtKB-ARBA"/>
</dbReference>
<dbReference type="GO" id="GO:0005634">
    <property type="term" value="C:nucleus"/>
    <property type="evidence" value="ECO:0007669"/>
    <property type="project" value="UniProtKB-SubCell"/>
</dbReference>
<dbReference type="Gene3D" id="3.80.10.10">
    <property type="entry name" value="Ribonuclease Inhibitor"/>
    <property type="match status" value="1"/>
</dbReference>
<evidence type="ECO:0000259" key="16">
    <source>
        <dbReference type="PROSITE" id="PS50181"/>
    </source>
</evidence>
<evidence type="ECO:0000256" key="3">
    <source>
        <dbReference type="ARBA" id="ARBA00004906"/>
    </source>
</evidence>
<dbReference type="GO" id="GO:1905168">
    <property type="term" value="P:positive regulation of double-strand break repair via homologous recombination"/>
    <property type="evidence" value="ECO:0007669"/>
    <property type="project" value="UniProtKB-ARBA"/>
</dbReference>
<dbReference type="InterPro" id="IPR036047">
    <property type="entry name" value="F-box-like_dom_sf"/>
</dbReference>
<dbReference type="CDD" id="cd22114">
    <property type="entry name" value="F-box_FBXL1"/>
    <property type="match status" value="1"/>
</dbReference>
<dbReference type="PROSITE" id="PS50181">
    <property type="entry name" value="FBOX"/>
    <property type="match status" value="1"/>
</dbReference>
<sequence>MPGDSVPLQDRPCLSLQDSMLTQPKKSNKCKSRGILSEGLDTEWTPTDLILQFTPPRKKQRLFSKGKENDSNQFVLGRRSRRKDPSPNISWDQLPDEVVLRIFFCLPIQDLVRISVVCKRWQRLAFDESLWHSVDLEGMTHTGLALQQVLRTGIRRLRCPRSFVEELHLTYRGSLQVVQMDLSNSVIPTLALEDLICRCRLLECLSLEGLQLSDTIISCLAKNTRLQELNLSGCSAFSAPALARMLKSCSRIQQLNLSWCTFDNNHIKSVVDNLSSSVTHLNLSGYRESLTLNDVKVLVEKCPQIKTLDLSDSTLLTADCLPVLKQLKNLLHLSLSRCYHIHLAALTWCDCSDVDKMFPVLSQLDVFGLVQDSQLPSLKKGMPHVSINSRPFSSIARPTPASRFVGSTSDRTMWNKKCRLRFGL</sequence>
<dbReference type="GO" id="GO:0140767">
    <property type="term" value="F:enzyme-substrate adaptor activity"/>
    <property type="evidence" value="ECO:0007669"/>
    <property type="project" value="UniProtKB-ARBA"/>
</dbReference>
<reference evidence="17" key="1">
    <citation type="submission" date="2025-08" db="UniProtKB">
        <authorList>
            <consortium name="Ensembl"/>
        </authorList>
    </citation>
    <scope>IDENTIFICATION</scope>
</reference>
<evidence type="ECO:0000256" key="11">
    <source>
        <dbReference type="ARBA" id="ARBA00023242"/>
    </source>
</evidence>
<evidence type="ECO:0000256" key="7">
    <source>
        <dbReference type="ARBA" id="ARBA00022737"/>
    </source>
</evidence>
<dbReference type="GO" id="GO:0070534">
    <property type="term" value="P:protein K63-linked ubiquitination"/>
    <property type="evidence" value="ECO:0007669"/>
    <property type="project" value="UniProtKB-ARBA"/>
</dbReference>
<reference evidence="17" key="2">
    <citation type="submission" date="2025-09" db="UniProtKB">
        <authorList>
            <consortium name="Ensembl"/>
        </authorList>
    </citation>
    <scope>IDENTIFICATION</scope>
</reference>
<evidence type="ECO:0000256" key="12">
    <source>
        <dbReference type="ARBA" id="ARBA00056227"/>
    </source>
</evidence>
<dbReference type="PANTHER" id="PTHR46976:SF1">
    <property type="entry name" value="PROTEIN ARABIDILLO 1"/>
    <property type="match status" value="1"/>
</dbReference>
<evidence type="ECO:0000256" key="5">
    <source>
        <dbReference type="ARBA" id="ARBA00022553"/>
    </source>
</evidence>
<dbReference type="GO" id="GO:0006511">
    <property type="term" value="P:ubiquitin-dependent protein catabolic process"/>
    <property type="evidence" value="ECO:0007669"/>
    <property type="project" value="UniProtKB-ARBA"/>
</dbReference>
<keyword evidence="4" id="KW-0963">Cytoplasm</keyword>
<evidence type="ECO:0000256" key="1">
    <source>
        <dbReference type="ARBA" id="ARBA00004123"/>
    </source>
</evidence>
<dbReference type="InterPro" id="IPR001810">
    <property type="entry name" value="F-box_dom"/>
</dbReference>
<name>A0A668UVR3_OREAU</name>
<proteinExistence type="predicted"/>
<keyword evidence="7" id="KW-0677">Repeat</keyword>
<keyword evidence="11" id="KW-0539">Nucleus</keyword>
<dbReference type="Ensembl" id="ENSOABT00000043084.2">
    <property type="protein sequence ID" value="ENSOABP00000041963.2"/>
    <property type="gene ID" value="ENSOABG00000018969.2"/>
</dbReference>
<keyword evidence="18" id="KW-1185">Reference proteome</keyword>
<comment type="subcellular location">
    <subcellularLocation>
        <location evidence="2">Cytoplasm</location>
    </subcellularLocation>
    <subcellularLocation>
        <location evidence="1">Nucleus</location>
    </subcellularLocation>
</comment>
<evidence type="ECO:0000256" key="4">
    <source>
        <dbReference type="ARBA" id="ARBA00022490"/>
    </source>
</evidence>
<dbReference type="GO" id="GO:0005737">
    <property type="term" value="C:cytoplasm"/>
    <property type="evidence" value="ECO:0007669"/>
    <property type="project" value="UniProtKB-SubCell"/>
</dbReference>
<dbReference type="Pfam" id="PF12937">
    <property type="entry name" value="F-box-like"/>
    <property type="match status" value="1"/>
</dbReference>
<accession>A0A668UVR3</accession>
<comment type="pathway">
    <text evidence="3">Protein modification; protein ubiquitination.</text>
</comment>
<dbReference type="OMA" id="CDFTADH"/>
<dbReference type="GO" id="GO:0000082">
    <property type="term" value="P:G1/S transition of mitotic cell cycle"/>
    <property type="evidence" value="ECO:0007669"/>
    <property type="project" value="UniProtKB-ARBA"/>
</dbReference>
<evidence type="ECO:0000313" key="17">
    <source>
        <dbReference type="Ensembl" id="ENSOABP00000041963.2"/>
    </source>
</evidence>
<dbReference type="SUPFAM" id="SSF52047">
    <property type="entry name" value="RNI-like"/>
    <property type="match status" value="1"/>
</dbReference>
<evidence type="ECO:0000256" key="14">
    <source>
        <dbReference type="ARBA" id="ARBA00077776"/>
    </source>
</evidence>
<comment type="function">
    <text evidence="12">Substrate recognition component of a SCF (SKP1-CUL1-F-box protein) E3 ubiquitin-protein ligase complex which mediates the ubiquitination and subsequent proteasomal degradation of target proteins involved in cell cycle progression, signal transduction and transcription. Specifically recognizes phosphorylated CDKN1B/p27kip and is involved in regulation of G1/S transition. Degradation of CDKN1B/p27kip also requires CKS1. Recognizes target proteins ORC1, CDT1, RBL2, KMT2A/MLL1, CDK9, RAG2, NBN, FOXO1, UBP43, YTHDF2, and probably MYC, TOB1 and TAL1. Degradation of TAL1 also requires STUB1. Recognizes CDKN1A in association with CCNE1 or CCNE2 and CDK2. Promotes ubiquitination and destruction of CDH1 in a CK1-dependent manner, thereby regulating cell migration. Following phosphorylation in response to DNA damage, mediates 'Lys-63'-linked ubiquitination of NBN, promoting ATM recruitment to DNA damage sites and DNA repair via homologous recombination.</text>
</comment>
<evidence type="ECO:0000313" key="18">
    <source>
        <dbReference type="Proteomes" id="UP000472276"/>
    </source>
</evidence>
<evidence type="ECO:0000256" key="15">
    <source>
        <dbReference type="ARBA" id="ARBA00081589"/>
    </source>
</evidence>
<evidence type="ECO:0000256" key="6">
    <source>
        <dbReference type="ARBA" id="ARBA00022614"/>
    </source>
</evidence>
<keyword evidence="10" id="KW-0007">Acetylation</keyword>
<keyword evidence="8" id="KW-0833">Ubl conjugation pathway</keyword>
<keyword evidence="6" id="KW-0433">Leucine-rich repeat</keyword>
<dbReference type="Proteomes" id="UP000472276">
    <property type="component" value="Unassembled WGS sequence"/>
</dbReference>
<evidence type="ECO:0000256" key="8">
    <source>
        <dbReference type="ARBA" id="ARBA00022786"/>
    </source>
</evidence>
<evidence type="ECO:0000256" key="13">
    <source>
        <dbReference type="ARBA" id="ARBA00071634"/>
    </source>
</evidence>
<protein>
    <recommendedName>
        <fullName evidence="13">S-phase kinase-associated protein 2</fullName>
    </recommendedName>
    <alternativeName>
        <fullName evidence="15">Cyclin-A/CDK2-associated protein p45</fullName>
    </alternativeName>
    <alternativeName>
        <fullName evidence="14">F-box protein Skp2</fullName>
    </alternativeName>
</protein>
<dbReference type="SUPFAM" id="SSF81383">
    <property type="entry name" value="F-box domain"/>
    <property type="match status" value="1"/>
</dbReference>
<keyword evidence="9" id="KW-0832">Ubl conjugation</keyword>
<organism evidence="17 18">
    <name type="scientific">Oreochromis aureus</name>
    <name type="common">Israeli tilapia</name>
    <name type="synonym">Chromis aureus</name>
    <dbReference type="NCBI Taxonomy" id="47969"/>
    <lineage>
        <taxon>Eukaryota</taxon>
        <taxon>Metazoa</taxon>
        <taxon>Chordata</taxon>
        <taxon>Craniata</taxon>
        <taxon>Vertebrata</taxon>
        <taxon>Euteleostomi</taxon>
        <taxon>Actinopterygii</taxon>
        <taxon>Neopterygii</taxon>
        <taxon>Teleostei</taxon>
        <taxon>Neoteleostei</taxon>
        <taxon>Acanthomorphata</taxon>
        <taxon>Ovalentaria</taxon>
        <taxon>Cichlomorphae</taxon>
        <taxon>Cichliformes</taxon>
        <taxon>Cichlidae</taxon>
        <taxon>African cichlids</taxon>
        <taxon>Pseudocrenilabrinae</taxon>
        <taxon>Oreochromini</taxon>
        <taxon>Oreochromis</taxon>
    </lineage>
</organism>
<feature type="domain" description="F-box" evidence="16">
    <location>
        <begin position="88"/>
        <end position="134"/>
    </location>
</feature>